<organism evidence="3 4">
    <name type="scientific">Intestinimonas butyriciproducens</name>
    <dbReference type="NCBI Taxonomy" id="1297617"/>
    <lineage>
        <taxon>Bacteria</taxon>
        <taxon>Bacillati</taxon>
        <taxon>Bacillota</taxon>
        <taxon>Clostridia</taxon>
        <taxon>Eubacteriales</taxon>
        <taxon>Intestinimonas</taxon>
    </lineage>
</organism>
<keyword evidence="2" id="KW-0812">Transmembrane</keyword>
<proteinExistence type="predicted"/>
<feature type="region of interest" description="Disordered" evidence="1">
    <location>
        <begin position="74"/>
        <end position="94"/>
    </location>
</feature>
<sequence length="94" mass="10750">MKKRKRKKQKNRRSDLDLIVLMCVVAGLVMTCGPLLIWCFRFDTIPDSYFQYGFHFWGSELIATVAVYWLKSRKKQNTETPTPGSSDEDTGAAG</sequence>
<dbReference type="EMBL" id="QEKK01000001">
    <property type="protein sequence ID" value="PVY59664.1"/>
    <property type="molecule type" value="Genomic_DNA"/>
</dbReference>
<dbReference type="RefSeq" id="WP_116721425.1">
    <property type="nucleotide sequence ID" value="NZ_CP011524.1"/>
</dbReference>
<protein>
    <submittedName>
        <fullName evidence="3">Uncharacterized protein</fullName>
    </submittedName>
</protein>
<keyword evidence="2" id="KW-0472">Membrane</keyword>
<feature type="transmembrane region" description="Helical" evidence="2">
    <location>
        <begin position="16"/>
        <end position="37"/>
    </location>
</feature>
<feature type="transmembrane region" description="Helical" evidence="2">
    <location>
        <begin position="49"/>
        <end position="70"/>
    </location>
</feature>
<evidence type="ECO:0000256" key="1">
    <source>
        <dbReference type="SAM" id="MobiDB-lite"/>
    </source>
</evidence>
<evidence type="ECO:0000256" key="2">
    <source>
        <dbReference type="SAM" id="Phobius"/>
    </source>
</evidence>
<reference evidence="3 4" key="1">
    <citation type="submission" date="2018-04" db="EMBL/GenBank/DDBJ databases">
        <title>Genomic Encyclopedia of Type Strains, Phase IV (KMG-IV): sequencing the most valuable type-strain genomes for metagenomic binning, comparative biology and taxonomic classification.</title>
        <authorList>
            <person name="Goeker M."/>
        </authorList>
    </citation>
    <scope>NUCLEOTIDE SEQUENCE [LARGE SCALE GENOMIC DNA]</scope>
    <source>
        <strain evidence="3 4">DSM 26588</strain>
    </source>
</reference>
<evidence type="ECO:0000313" key="3">
    <source>
        <dbReference type="EMBL" id="PVY59664.1"/>
    </source>
</evidence>
<dbReference type="AlphaFoldDB" id="A0A2U1CFI0"/>
<gene>
    <name evidence="3" type="ORF">C7373_101178</name>
</gene>
<keyword evidence="2" id="KW-1133">Transmembrane helix</keyword>
<evidence type="ECO:0000313" key="4">
    <source>
        <dbReference type="Proteomes" id="UP000245778"/>
    </source>
</evidence>
<comment type="caution">
    <text evidence="3">The sequence shown here is derived from an EMBL/GenBank/DDBJ whole genome shotgun (WGS) entry which is preliminary data.</text>
</comment>
<dbReference type="GeneID" id="93228087"/>
<name>A0A2U1CFI0_9FIRM</name>
<dbReference type="Proteomes" id="UP000245778">
    <property type="component" value="Unassembled WGS sequence"/>
</dbReference>
<accession>A0A2U1CFI0</accession>